<dbReference type="AlphaFoldDB" id="A0A9Q5I3H7"/>
<dbReference type="Proteomes" id="UP000757232">
    <property type="component" value="Unassembled WGS sequence"/>
</dbReference>
<evidence type="ECO:0000313" key="4">
    <source>
        <dbReference type="EMBL" id="OCB90999.1"/>
    </source>
</evidence>
<dbReference type="OrthoDB" id="2527908at2759"/>
<proteinExistence type="predicted"/>
<keyword evidence="3" id="KW-0732">Signal</keyword>
<keyword evidence="2" id="KW-0812">Transmembrane</keyword>
<name>A0A9Q5I3H7_SANBA</name>
<organism evidence="4 5">
    <name type="scientific">Sanghuangporus baumii</name>
    <name type="common">Phellinus baumii</name>
    <dbReference type="NCBI Taxonomy" id="108892"/>
    <lineage>
        <taxon>Eukaryota</taxon>
        <taxon>Fungi</taxon>
        <taxon>Dikarya</taxon>
        <taxon>Basidiomycota</taxon>
        <taxon>Agaricomycotina</taxon>
        <taxon>Agaricomycetes</taxon>
        <taxon>Hymenochaetales</taxon>
        <taxon>Hymenochaetaceae</taxon>
        <taxon>Sanghuangporus</taxon>
    </lineage>
</organism>
<feature type="signal peptide" evidence="3">
    <location>
        <begin position="1"/>
        <end position="19"/>
    </location>
</feature>
<comment type="caution">
    <text evidence="4">The sequence shown here is derived from an EMBL/GenBank/DDBJ whole genome shotgun (WGS) entry which is preliminary data.</text>
</comment>
<reference evidence="4" key="1">
    <citation type="submission" date="2016-06" db="EMBL/GenBank/DDBJ databases">
        <title>Draft Genome sequence of the fungus Inonotus baumii.</title>
        <authorList>
            <person name="Zhu H."/>
            <person name="Lin W."/>
        </authorList>
    </citation>
    <scope>NUCLEOTIDE SEQUENCE</scope>
    <source>
        <strain evidence="4">821</strain>
    </source>
</reference>
<feature type="region of interest" description="Disordered" evidence="1">
    <location>
        <begin position="218"/>
        <end position="238"/>
    </location>
</feature>
<protein>
    <submittedName>
        <fullName evidence="4">Uncharacterized protein</fullName>
    </submittedName>
</protein>
<dbReference type="Gene3D" id="1.20.5.510">
    <property type="entry name" value="Single helix bin"/>
    <property type="match status" value="1"/>
</dbReference>
<keyword evidence="2" id="KW-1133">Transmembrane helix</keyword>
<evidence type="ECO:0000256" key="2">
    <source>
        <dbReference type="SAM" id="Phobius"/>
    </source>
</evidence>
<feature type="chain" id="PRO_5040270883" evidence="3">
    <location>
        <begin position="20"/>
        <end position="422"/>
    </location>
</feature>
<accession>A0A9Q5I3H7</accession>
<evidence type="ECO:0000256" key="3">
    <source>
        <dbReference type="SAM" id="SignalP"/>
    </source>
</evidence>
<feature type="region of interest" description="Disordered" evidence="1">
    <location>
        <begin position="401"/>
        <end position="422"/>
    </location>
</feature>
<keyword evidence="2" id="KW-0472">Membrane</keyword>
<evidence type="ECO:0000256" key="1">
    <source>
        <dbReference type="SAM" id="MobiDB-lite"/>
    </source>
</evidence>
<sequence length="422" mass="45232">MLPLAQLLLFCGSLHSVNAQRQTQPSFNISVPIDVADNVSECEPLQMKLLPLTNGSALDVVPPFYVLSFELGGIGRADFLGADPQNLTWTVPHPQGTQLLFYIVDGAGNMSDEGLSAVLAGNTTNCHPTQVQSNFKVSVDSSQVATCDDLIVAISGGTKPYTVTVVGDTVLNYTLGANDDSFDYVNQIAPSESFIITASDAKGQWAVGTNLISSVGSTDLSCPGKEPTGLSSSSSSSDKGPIVGGIIGGIVVLLLAIGTATYFYIKRRRDTRLSAANRRQMPFDDEDVSPYVLPPDSNMQMQSLSTPLFARGPPSSVTVSESASGTLESAMLHNQRVSRNPTLLSGEHISSHSGSVYSTPDVYHVTTRLRPMTEKERVMAREEEIRRQKEVVQHVDADDILDVPPEYKERAGRPSGNSAARI</sequence>
<feature type="transmembrane region" description="Helical" evidence="2">
    <location>
        <begin position="242"/>
        <end position="265"/>
    </location>
</feature>
<gene>
    <name evidence="4" type="ORF">A7U60_g1746</name>
</gene>
<dbReference type="EMBL" id="LNZH02000109">
    <property type="protein sequence ID" value="OCB90999.1"/>
    <property type="molecule type" value="Genomic_DNA"/>
</dbReference>
<keyword evidence="5" id="KW-1185">Reference proteome</keyword>
<evidence type="ECO:0000313" key="5">
    <source>
        <dbReference type="Proteomes" id="UP000757232"/>
    </source>
</evidence>